<evidence type="ECO:0000256" key="6">
    <source>
        <dbReference type="ARBA" id="ARBA00022889"/>
    </source>
</evidence>
<keyword evidence="9" id="KW-1015">Disulfide bond</keyword>
<evidence type="ECO:0000256" key="12">
    <source>
        <dbReference type="SAM" id="Phobius"/>
    </source>
</evidence>
<proteinExistence type="predicted"/>
<dbReference type="Gene3D" id="2.60.40.10">
    <property type="entry name" value="Immunoglobulins"/>
    <property type="match status" value="1"/>
</dbReference>
<name>A0A060XMT2_ONCMY</name>
<dbReference type="PANTHER" id="PTHR44793">
    <property type="entry name" value="MATRIX REMODELING-ASSOCIATED PROTEIN 8"/>
    <property type="match status" value="1"/>
</dbReference>
<dbReference type="GO" id="GO:0007155">
    <property type="term" value="P:cell adhesion"/>
    <property type="evidence" value="ECO:0007669"/>
    <property type="project" value="UniProtKB-KW"/>
</dbReference>
<dbReference type="PANTHER" id="PTHR44793:SF1">
    <property type="entry name" value="MATRIX REMODELING-ASSOCIATED PROTEIN 8"/>
    <property type="match status" value="1"/>
</dbReference>
<feature type="transmembrane region" description="Helical" evidence="12">
    <location>
        <begin position="90"/>
        <end position="114"/>
    </location>
</feature>
<dbReference type="GO" id="GO:0009986">
    <property type="term" value="C:cell surface"/>
    <property type="evidence" value="ECO:0007669"/>
    <property type="project" value="TreeGrafter"/>
</dbReference>
<dbReference type="InterPro" id="IPR013783">
    <property type="entry name" value="Ig-like_fold"/>
</dbReference>
<evidence type="ECO:0000256" key="5">
    <source>
        <dbReference type="ARBA" id="ARBA00022737"/>
    </source>
</evidence>
<dbReference type="Pfam" id="PF07686">
    <property type="entry name" value="V-set"/>
    <property type="match status" value="1"/>
</dbReference>
<keyword evidence="5" id="KW-0677">Repeat</keyword>
<feature type="domain" description="Immunoglobulin V-set" evidence="13">
    <location>
        <begin position="7"/>
        <end position="49"/>
    </location>
</feature>
<dbReference type="GO" id="GO:0030154">
    <property type="term" value="P:cell differentiation"/>
    <property type="evidence" value="ECO:0007669"/>
    <property type="project" value="TreeGrafter"/>
</dbReference>
<sequence>MNISAESFTQGDFSLAISALQPGDQGLYTCHLHHHYCGLHERRQFQLTVGPAEPQATVAPRALPNQDKEDSKAEAPRVINVILPDQRHHFLLPLGYILTTLLLLAFIVLIIIIVTQRRKTKGLSSCT</sequence>
<organism evidence="14 15">
    <name type="scientific">Oncorhynchus mykiss</name>
    <name type="common">Rainbow trout</name>
    <name type="synonym">Salmo gairdneri</name>
    <dbReference type="NCBI Taxonomy" id="8022"/>
    <lineage>
        <taxon>Eukaryota</taxon>
        <taxon>Metazoa</taxon>
        <taxon>Chordata</taxon>
        <taxon>Craniata</taxon>
        <taxon>Vertebrata</taxon>
        <taxon>Euteleostomi</taxon>
        <taxon>Actinopterygii</taxon>
        <taxon>Neopterygii</taxon>
        <taxon>Teleostei</taxon>
        <taxon>Protacanthopterygii</taxon>
        <taxon>Salmoniformes</taxon>
        <taxon>Salmonidae</taxon>
        <taxon>Salmoninae</taxon>
        <taxon>Oncorhynchus</taxon>
    </lineage>
</organism>
<keyword evidence="10" id="KW-0325">Glycoprotein</keyword>
<evidence type="ECO:0000256" key="1">
    <source>
        <dbReference type="ARBA" id="ARBA00004251"/>
    </source>
</evidence>
<evidence type="ECO:0000313" key="14">
    <source>
        <dbReference type="EMBL" id="CDQ80726.1"/>
    </source>
</evidence>
<evidence type="ECO:0000256" key="10">
    <source>
        <dbReference type="ARBA" id="ARBA00023180"/>
    </source>
</evidence>
<reference evidence="14" key="2">
    <citation type="submission" date="2014-03" db="EMBL/GenBank/DDBJ databases">
        <authorList>
            <person name="Genoscope - CEA"/>
        </authorList>
    </citation>
    <scope>NUCLEOTIDE SEQUENCE</scope>
</reference>
<dbReference type="PaxDb" id="8022-A0A060XMT2"/>
<comment type="subcellular location">
    <subcellularLocation>
        <location evidence="1">Cell membrane</location>
        <topology evidence="1">Single-pass type I membrane protein</topology>
    </subcellularLocation>
</comment>
<evidence type="ECO:0000259" key="13">
    <source>
        <dbReference type="Pfam" id="PF07686"/>
    </source>
</evidence>
<gene>
    <name evidence="14" type="ORF">GSONMT00010413001</name>
</gene>
<accession>A0A060XMT2</accession>
<keyword evidence="6" id="KW-0130">Cell adhesion</keyword>
<dbReference type="Proteomes" id="UP000193380">
    <property type="component" value="Unassembled WGS sequence"/>
</dbReference>
<evidence type="ECO:0000256" key="8">
    <source>
        <dbReference type="ARBA" id="ARBA00023136"/>
    </source>
</evidence>
<dbReference type="STRING" id="8022.A0A060XMT2"/>
<keyword evidence="8 12" id="KW-0472">Membrane</keyword>
<dbReference type="EMBL" id="FR905647">
    <property type="protein sequence ID" value="CDQ80726.1"/>
    <property type="molecule type" value="Genomic_DNA"/>
</dbReference>
<evidence type="ECO:0000256" key="3">
    <source>
        <dbReference type="ARBA" id="ARBA00022692"/>
    </source>
</evidence>
<dbReference type="GO" id="GO:0005886">
    <property type="term" value="C:plasma membrane"/>
    <property type="evidence" value="ECO:0007669"/>
    <property type="project" value="UniProtKB-SubCell"/>
</dbReference>
<keyword evidence="3 12" id="KW-0812">Transmembrane</keyword>
<dbReference type="InterPro" id="IPR013106">
    <property type="entry name" value="Ig_V-set"/>
</dbReference>
<evidence type="ECO:0000256" key="9">
    <source>
        <dbReference type="ARBA" id="ARBA00023157"/>
    </source>
</evidence>
<keyword evidence="4" id="KW-0732">Signal</keyword>
<reference evidence="14" key="1">
    <citation type="journal article" date="2014" name="Nat. Commun.">
        <title>The rainbow trout genome provides novel insights into evolution after whole-genome duplication in vertebrates.</title>
        <authorList>
            <person name="Berthelot C."/>
            <person name="Brunet F."/>
            <person name="Chalopin D."/>
            <person name="Juanchich A."/>
            <person name="Bernard M."/>
            <person name="Noel B."/>
            <person name="Bento P."/>
            <person name="Da Silva C."/>
            <person name="Labadie K."/>
            <person name="Alberti A."/>
            <person name="Aury J.M."/>
            <person name="Louis A."/>
            <person name="Dehais P."/>
            <person name="Bardou P."/>
            <person name="Montfort J."/>
            <person name="Klopp C."/>
            <person name="Cabau C."/>
            <person name="Gaspin C."/>
            <person name="Thorgaard G.H."/>
            <person name="Boussaha M."/>
            <person name="Quillet E."/>
            <person name="Guyomard R."/>
            <person name="Galiana D."/>
            <person name="Bobe J."/>
            <person name="Volff J.N."/>
            <person name="Genet C."/>
            <person name="Wincker P."/>
            <person name="Jaillon O."/>
            <person name="Roest Crollius H."/>
            <person name="Guiguen Y."/>
        </authorList>
    </citation>
    <scope>NUCLEOTIDE SEQUENCE [LARGE SCALE GENOMIC DNA]</scope>
</reference>
<keyword evidence="2" id="KW-1003">Cell membrane</keyword>
<evidence type="ECO:0000313" key="15">
    <source>
        <dbReference type="Proteomes" id="UP000193380"/>
    </source>
</evidence>
<evidence type="ECO:0000256" key="7">
    <source>
        <dbReference type="ARBA" id="ARBA00022989"/>
    </source>
</evidence>
<evidence type="ECO:0000256" key="4">
    <source>
        <dbReference type="ARBA" id="ARBA00022729"/>
    </source>
</evidence>
<keyword evidence="11" id="KW-0393">Immunoglobulin domain</keyword>
<dbReference type="InterPro" id="IPR042472">
    <property type="entry name" value="MXRA8"/>
</dbReference>
<dbReference type="AlphaFoldDB" id="A0A060XMT2"/>
<evidence type="ECO:0000256" key="2">
    <source>
        <dbReference type="ARBA" id="ARBA00022475"/>
    </source>
</evidence>
<dbReference type="SUPFAM" id="SSF48726">
    <property type="entry name" value="Immunoglobulin"/>
    <property type="match status" value="1"/>
</dbReference>
<protein>
    <recommendedName>
        <fullName evidence="13">Immunoglobulin V-set domain-containing protein</fullName>
    </recommendedName>
</protein>
<keyword evidence="7 12" id="KW-1133">Transmembrane helix</keyword>
<dbReference type="InterPro" id="IPR036179">
    <property type="entry name" value="Ig-like_dom_sf"/>
</dbReference>
<evidence type="ECO:0000256" key="11">
    <source>
        <dbReference type="ARBA" id="ARBA00023319"/>
    </source>
</evidence>